<dbReference type="RefSeq" id="WP_140621920.1">
    <property type="nucleotide sequence ID" value="NZ_VFRQ01000006.1"/>
</dbReference>
<dbReference type="AlphaFoldDB" id="A0A501W2W2"/>
<evidence type="ECO:0000313" key="2">
    <source>
        <dbReference type="Proteomes" id="UP000316727"/>
    </source>
</evidence>
<organism evidence="1 2">
    <name type="scientific">Pontibacter mangrovi</name>
    <dbReference type="NCBI Taxonomy" id="2589816"/>
    <lineage>
        <taxon>Bacteria</taxon>
        <taxon>Pseudomonadati</taxon>
        <taxon>Bacteroidota</taxon>
        <taxon>Cytophagia</taxon>
        <taxon>Cytophagales</taxon>
        <taxon>Hymenobacteraceae</taxon>
        <taxon>Pontibacter</taxon>
    </lineage>
</organism>
<name>A0A501W2W2_9BACT</name>
<protein>
    <submittedName>
        <fullName evidence="1">Uncharacterized protein</fullName>
    </submittedName>
</protein>
<sequence>MLSNLKTIKKERSECGTGFAIYYTATAIDENNEWRYRCHVPKPIHDSQLSLIKRYAKVGNSTRFVFAVYDEAGDGTFKLNDKKELHAYYDHSVGAVYATLYYDKNIFEIRKEKLNDLIQPDISESVDKTLKTI</sequence>
<proteinExistence type="predicted"/>
<dbReference type="EMBL" id="VFRQ01000006">
    <property type="protein sequence ID" value="TPE43618.1"/>
    <property type="molecule type" value="Genomic_DNA"/>
</dbReference>
<evidence type="ECO:0000313" key="1">
    <source>
        <dbReference type="EMBL" id="TPE43618.1"/>
    </source>
</evidence>
<comment type="caution">
    <text evidence="1">The sequence shown here is derived from an EMBL/GenBank/DDBJ whole genome shotgun (WGS) entry which is preliminary data.</text>
</comment>
<accession>A0A501W2W2</accession>
<gene>
    <name evidence="1" type="ORF">FJM65_12745</name>
</gene>
<dbReference type="Proteomes" id="UP000316727">
    <property type="component" value="Unassembled WGS sequence"/>
</dbReference>
<reference evidence="1 2" key="1">
    <citation type="submission" date="2019-06" db="EMBL/GenBank/DDBJ databases">
        <title>A novel bacterium of genus Pontibacter, isolated from marine sediment.</title>
        <authorList>
            <person name="Huang H."/>
            <person name="Mo K."/>
            <person name="Hu Y."/>
        </authorList>
    </citation>
    <scope>NUCLEOTIDE SEQUENCE [LARGE SCALE GENOMIC DNA]</scope>
    <source>
        <strain evidence="1 2">HB172049</strain>
    </source>
</reference>
<dbReference type="OrthoDB" id="9837520at2"/>
<keyword evidence="2" id="KW-1185">Reference proteome</keyword>